<dbReference type="Proteomes" id="UP000011568">
    <property type="component" value="Unassembled WGS sequence"/>
</dbReference>
<comment type="caution">
    <text evidence="3">The sequence shown here is derived from an EMBL/GenBank/DDBJ whole genome shotgun (WGS) entry which is preliminary data.</text>
</comment>
<dbReference type="GO" id="GO:0070403">
    <property type="term" value="F:NAD+ binding"/>
    <property type="evidence" value="ECO:0007669"/>
    <property type="project" value="InterPro"/>
</dbReference>
<dbReference type="PANTHER" id="PTHR21363:SF0">
    <property type="entry name" value="PREPHENATE DEHYDROGENASE [NADP(+)]"/>
    <property type="match status" value="1"/>
</dbReference>
<dbReference type="Gene3D" id="3.40.50.720">
    <property type="entry name" value="NAD(P)-binding Rossmann-like Domain"/>
    <property type="match status" value="1"/>
</dbReference>
<dbReference type="InterPro" id="IPR036291">
    <property type="entry name" value="NAD(P)-bd_dom_sf"/>
</dbReference>
<dbReference type="SUPFAM" id="SSF48179">
    <property type="entry name" value="6-phosphogluconate dehydrogenase C-terminal domain-like"/>
    <property type="match status" value="1"/>
</dbReference>
<name>M0MUA2_HALMO</name>
<dbReference type="SUPFAM" id="SSF51735">
    <property type="entry name" value="NAD(P)-binding Rossmann-fold domains"/>
    <property type="match status" value="1"/>
</dbReference>
<dbReference type="GO" id="GO:0008977">
    <property type="term" value="F:prephenate dehydrogenase (NAD+) activity"/>
    <property type="evidence" value="ECO:0007669"/>
    <property type="project" value="InterPro"/>
</dbReference>
<dbReference type="GO" id="GO:0006571">
    <property type="term" value="P:tyrosine biosynthetic process"/>
    <property type="evidence" value="ECO:0007669"/>
    <property type="project" value="InterPro"/>
</dbReference>
<reference evidence="3 4" key="1">
    <citation type="journal article" date="2014" name="PLoS Genet.">
        <title>Phylogenetically driven sequencing of extremely halophilic archaea reveals strategies for static and dynamic osmo-response.</title>
        <authorList>
            <person name="Becker E.A."/>
            <person name="Seitzer P.M."/>
            <person name="Tritt A."/>
            <person name="Larsen D."/>
            <person name="Krusor M."/>
            <person name="Yao A.I."/>
            <person name="Wu D."/>
            <person name="Madern D."/>
            <person name="Eisen J.A."/>
            <person name="Darling A.E."/>
            <person name="Facciotti M.T."/>
        </authorList>
    </citation>
    <scope>NUCLEOTIDE SEQUENCE [LARGE SCALE GENOMIC DNA]</scope>
    <source>
        <strain evidence="3 4">DSM 1307</strain>
    </source>
</reference>
<dbReference type="InterPro" id="IPR050812">
    <property type="entry name" value="Preph/Arog_dehydrog"/>
</dbReference>
<dbReference type="GO" id="GO:0004665">
    <property type="term" value="F:prephenate dehydrogenase (NADP+) activity"/>
    <property type="evidence" value="ECO:0007669"/>
    <property type="project" value="InterPro"/>
</dbReference>
<dbReference type="InterPro" id="IPR003099">
    <property type="entry name" value="Prephen_DH"/>
</dbReference>
<keyword evidence="1" id="KW-0560">Oxidoreductase</keyword>
<dbReference type="OrthoDB" id="24743at2157"/>
<dbReference type="PATRIC" id="fig|931277.6.peg.426"/>
<evidence type="ECO:0000313" key="3">
    <source>
        <dbReference type="EMBL" id="EMA48903.1"/>
    </source>
</evidence>
<dbReference type="eggNOG" id="arCOG00245">
    <property type="taxonomic scope" value="Archaea"/>
</dbReference>
<dbReference type="Pfam" id="PF02153">
    <property type="entry name" value="PDH_N"/>
    <property type="match status" value="1"/>
</dbReference>
<dbReference type="AlphaFoldDB" id="M0MUA2"/>
<dbReference type="EMBL" id="AOMC01000043">
    <property type="protein sequence ID" value="EMA48903.1"/>
    <property type="molecule type" value="Genomic_DNA"/>
</dbReference>
<evidence type="ECO:0000259" key="2">
    <source>
        <dbReference type="PROSITE" id="PS51176"/>
    </source>
</evidence>
<dbReference type="PANTHER" id="PTHR21363">
    <property type="entry name" value="PREPHENATE DEHYDROGENASE"/>
    <property type="match status" value="1"/>
</dbReference>
<sequence length="244" mass="25991">MTLLVVGAGTMGEWFARTLAEATTVTLTDTDPERAAAVADRLDARSVALDTDERFDTVCFAVPMPAVEAAIAEHAPTAERAVIDVTGSMAEPIEAMRTHAPDRERLSLHPLFAPENAPGRIATVADAAGPATDEVRAALAAENELFETTPDEHDRAMETVQAGAHAAVLAYALAAEDVREEFHTPISGPLDDLASQVLSGSPRVYAEIQERFDGAEAVAEAAERIATVDGTGVEELYREAREQR</sequence>
<dbReference type="RefSeq" id="WP_004051571.1">
    <property type="nucleotide sequence ID" value="NZ_AOMC01000043.1"/>
</dbReference>
<dbReference type="PROSITE" id="PS51176">
    <property type="entry name" value="PDH_ADH"/>
    <property type="match status" value="1"/>
</dbReference>
<keyword evidence="4" id="KW-1185">Reference proteome</keyword>
<gene>
    <name evidence="3" type="ORF">C448_02206</name>
</gene>
<evidence type="ECO:0000256" key="1">
    <source>
        <dbReference type="ARBA" id="ARBA00023002"/>
    </source>
</evidence>
<protein>
    <submittedName>
        <fullName evidence="3">Prephenate dehydrogenase</fullName>
    </submittedName>
</protein>
<dbReference type="STRING" id="931277.C448_02206"/>
<organism evidence="3 4">
    <name type="scientific">Halococcus morrhuae DSM 1307</name>
    <dbReference type="NCBI Taxonomy" id="931277"/>
    <lineage>
        <taxon>Archaea</taxon>
        <taxon>Methanobacteriati</taxon>
        <taxon>Methanobacteriota</taxon>
        <taxon>Stenosarchaea group</taxon>
        <taxon>Halobacteria</taxon>
        <taxon>Halobacteriales</taxon>
        <taxon>Halococcaceae</taxon>
        <taxon>Halococcus</taxon>
    </lineage>
</organism>
<evidence type="ECO:0000313" key="4">
    <source>
        <dbReference type="Proteomes" id="UP000011568"/>
    </source>
</evidence>
<feature type="domain" description="Prephenate/arogenate dehydrogenase" evidence="2">
    <location>
        <begin position="1"/>
        <end position="244"/>
    </location>
</feature>
<accession>M0MUA2</accession>
<proteinExistence type="predicted"/>
<dbReference type="InterPro" id="IPR008927">
    <property type="entry name" value="6-PGluconate_DH-like_C_sf"/>
</dbReference>
<dbReference type="InterPro" id="IPR046826">
    <property type="entry name" value="PDH_N"/>
</dbReference>